<feature type="domain" description="Protein kinase" evidence="2">
    <location>
        <begin position="1"/>
        <end position="310"/>
    </location>
</feature>
<dbReference type="GO" id="GO:0005524">
    <property type="term" value="F:ATP binding"/>
    <property type="evidence" value="ECO:0007669"/>
    <property type="project" value="InterPro"/>
</dbReference>
<dbReference type="eggNOG" id="ENOG502SIZI">
    <property type="taxonomic scope" value="Eukaryota"/>
</dbReference>
<dbReference type="PROSITE" id="PS50011">
    <property type="entry name" value="PROTEIN_KINASE_DOM"/>
    <property type="match status" value="1"/>
</dbReference>
<feature type="region of interest" description="Disordered" evidence="1">
    <location>
        <begin position="324"/>
        <end position="345"/>
    </location>
</feature>
<proteinExistence type="predicted"/>
<gene>
    <name evidence="3" type="ORF">PIIN_10731</name>
</gene>
<organism evidence="3 4">
    <name type="scientific">Serendipita indica (strain DSM 11827)</name>
    <name type="common">Root endophyte fungus</name>
    <name type="synonym">Piriformospora indica</name>
    <dbReference type="NCBI Taxonomy" id="1109443"/>
    <lineage>
        <taxon>Eukaryota</taxon>
        <taxon>Fungi</taxon>
        <taxon>Dikarya</taxon>
        <taxon>Basidiomycota</taxon>
        <taxon>Agaricomycotina</taxon>
        <taxon>Agaricomycetes</taxon>
        <taxon>Sebacinales</taxon>
        <taxon>Serendipitaceae</taxon>
        <taxon>Serendipita</taxon>
    </lineage>
</organism>
<evidence type="ECO:0000256" key="1">
    <source>
        <dbReference type="SAM" id="MobiDB-lite"/>
    </source>
</evidence>
<dbReference type="Proteomes" id="UP000007148">
    <property type="component" value="Unassembled WGS sequence"/>
</dbReference>
<evidence type="ECO:0000313" key="3">
    <source>
        <dbReference type="EMBL" id="CCA76743.1"/>
    </source>
</evidence>
<dbReference type="InParanoid" id="G4TZK0"/>
<evidence type="ECO:0000259" key="2">
    <source>
        <dbReference type="PROSITE" id="PS50011"/>
    </source>
</evidence>
<dbReference type="AlphaFoldDB" id="G4TZK0"/>
<dbReference type="Pfam" id="PF17667">
    <property type="entry name" value="Pkinase_fungal"/>
    <property type="match status" value="1"/>
</dbReference>
<evidence type="ECO:0000313" key="4">
    <source>
        <dbReference type="Proteomes" id="UP000007148"/>
    </source>
</evidence>
<dbReference type="InterPro" id="IPR000719">
    <property type="entry name" value="Prot_kinase_dom"/>
</dbReference>
<dbReference type="InterPro" id="IPR011009">
    <property type="entry name" value="Kinase-like_dom_sf"/>
</dbReference>
<name>G4TZK0_SERID</name>
<dbReference type="PANTHER" id="PTHR38248">
    <property type="entry name" value="FUNK1 6"/>
    <property type="match status" value="1"/>
</dbReference>
<keyword evidence="4" id="KW-1185">Reference proteome</keyword>
<accession>G4TZK0</accession>
<dbReference type="EMBL" id="CAFZ01000964">
    <property type="protein sequence ID" value="CCA76743.1"/>
    <property type="molecule type" value="Genomic_DNA"/>
</dbReference>
<dbReference type="SUPFAM" id="SSF56112">
    <property type="entry name" value="Protein kinase-like (PK-like)"/>
    <property type="match status" value="1"/>
</dbReference>
<protein>
    <recommendedName>
        <fullName evidence="2">Protein kinase domain-containing protein</fullName>
    </recommendedName>
</protein>
<sequence>MARPSGLQPESISSSVEKPKECRRLDWLLLKEVGTNLSNVRDSKELVQVILDAEDAHESVCDVHILHRDVSSNSILITLDASKERRRGLLIDWEMAKDMHDEGLMERPSITGTLMFMAIALNNRPLHQPWHDLESMFWVLFYFTLRHVYGVVFDGELLSGERRKSVLESFFNYDYLRSLSLPKKDLLQATTTVLNCHLFSGLLQGIRERLQSAYAWFDMLSSLEKNFKSCGANFRASNNQYQDLEKDVENAHLVAGRSIDLEAIVDWREAEIMRLKTDPRVATDVAYLGRQLARARLNITDAQLLDHDFFRLHLKAALDAGEETRCIPPHSPDPELDDVEQSHLA</sequence>
<dbReference type="GO" id="GO:0004672">
    <property type="term" value="F:protein kinase activity"/>
    <property type="evidence" value="ECO:0007669"/>
    <property type="project" value="InterPro"/>
</dbReference>
<dbReference type="OrthoDB" id="2747778at2759"/>
<dbReference type="InterPro" id="IPR040976">
    <property type="entry name" value="Pkinase_fungal"/>
</dbReference>
<comment type="caution">
    <text evidence="3">The sequence shown here is derived from an EMBL/GenBank/DDBJ whole genome shotgun (WGS) entry which is preliminary data.</text>
</comment>
<dbReference type="PANTHER" id="PTHR38248:SF2">
    <property type="entry name" value="FUNK1 11"/>
    <property type="match status" value="1"/>
</dbReference>
<dbReference type="Gene3D" id="1.10.510.10">
    <property type="entry name" value="Transferase(Phosphotransferase) domain 1"/>
    <property type="match status" value="1"/>
</dbReference>
<reference evidence="3 4" key="1">
    <citation type="journal article" date="2011" name="PLoS Pathog.">
        <title>Endophytic Life Strategies Decoded by Genome and Transcriptome Analyses of the Mutualistic Root Symbiont Piriformospora indica.</title>
        <authorList>
            <person name="Zuccaro A."/>
            <person name="Lahrmann U."/>
            <person name="Guldener U."/>
            <person name="Langen G."/>
            <person name="Pfiffi S."/>
            <person name="Biedenkopf D."/>
            <person name="Wong P."/>
            <person name="Samans B."/>
            <person name="Grimm C."/>
            <person name="Basiewicz M."/>
            <person name="Murat C."/>
            <person name="Martin F."/>
            <person name="Kogel K.H."/>
        </authorList>
    </citation>
    <scope>NUCLEOTIDE SEQUENCE [LARGE SCALE GENOMIC DNA]</scope>
    <source>
        <strain evidence="3 4">DSM 11827</strain>
    </source>
</reference>
<dbReference type="HOGENOM" id="CLU_804390_0_0_1"/>